<dbReference type="AlphaFoldDB" id="A0A3D8Q1F3"/>
<dbReference type="PROSITE" id="PS51819">
    <property type="entry name" value="VOC"/>
    <property type="match status" value="1"/>
</dbReference>
<evidence type="ECO:0000259" key="1">
    <source>
        <dbReference type="PROSITE" id="PS51819"/>
    </source>
</evidence>
<reference evidence="3" key="1">
    <citation type="submission" date="2017-11" db="EMBL/GenBank/DDBJ databases">
        <authorList>
            <person name="Zhu W."/>
        </authorList>
    </citation>
    <scope>NUCLEOTIDE SEQUENCE [LARGE SCALE GENOMIC DNA]</scope>
    <source>
        <strain evidence="3">CAU 1051</strain>
    </source>
</reference>
<dbReference type="OrthoDB" id="9794917at2"/>
<organism evidence="2 3">
    <name type="scientific">Oceanobacillus chungangensis</name>
    <dbReference type="NCBI Taxonomy" id="1229152"/>
    <lineage>
        <taxon>Bacteria</taxon>
        <taxon>Bacillati</taxon>
        <taxon>Bacillota</taxon>
        <taxon>Bacilli</taxon>
        <taxon>Bacillales</taxon>
        <taxon>Bacillaceae</taxon>
        <taxon>Oceanobacillus</taxon>
    </lineage>
</organism>
<dbReference type="InterPro" id="IPR029068">
    <property type="entry name" value="Glyas_Bleomycin-R_OHBP_Dase"/>
</dbReference>
<accession>A0A3D8Q1F3</accession>
<feature type="domain" description="VOC" evidence="1">
    <location>
        <begin position="2"/>
        <end position="109"/>
    </location>
</feature>
<name>A0A3D8Q1F3_9BACI</name>
<proteinExistence type="predicted"/>
<comment type="caution">
    <text evidence="2">The sequence shown here is derived from an EMBL/GenBank/DDBJ whole genome shotgun (WGS) entry which is preliminary data.</text>
</comment>
<sequence length="113" mass="12939">MKLVFLCHPVKNLKESLTFYRDKLGFEEAWREGDHTAALKLPDSEIQLMIEDDEQELSAGGIFLVDSVDEIYSDNKDTLEFIKGPVDVPPGRYAIYKDNSGNLLRIIDFTKEK</sequence>
<keyword evidence="3" id="KW-1185">Reference proteome</keyword>
<evidence type="ECO:0000313" key="2">
    <source>
        <dbReference type="EMBL" id="RDW22114.1"/>
    </source>
</evidence>
<dbReference type="Pfam" id="PF00903">
    <property type="entry name" value="Glyoxalase"/>
    <property type="match status" value="1"/>
</dbReference>
<gene>
    <name evidence="2" type="ORF">CWR45_01095</name>
</gene>
<dbReference type="EMBL" id="PIOD01000001">
    <property type="protein sequence ID" value="RDW22114.1"/>
    <property type="molecule type" value="Genomic_DNA"/>
</dbReference>
<protein>
    <recommendedName>
        <fullName evidence="1">VOC domain-containing protein</fullName>
    </recommendedName>
</protein>
<dbReference type="RefSeq" id="WP_115747946.1">
    <property type="nucleotide sequence ID" value="NZ_PIOD01000001.1"/>
</dbReference>
<dbReference type="InterPro" id="IPR037523">
    <property type="entry name" value="VOC_core"/>
</dbReference>
<evidence type="ECO:0000313" key="3">
    <source>
        <dbReference type="Proteomes" id="UP000256520"/>
    </source>
</evidence>
<dbReference type="InterPro" id="IPR004360">
    <property type="entry name" value="Glyas_Fos-R_dOase_dom"/>
</dbReference>
<dbReference type="Gene3D" id="3.10.180.10">
    <property type="entry name" value="2,3-Dihydroxybiphenyl 1,2-Dioxygenase, domain 1"/>
    <property type="match status" value="1"/>
</dbReference>
<dbReference type="SUPFAM" id="SSF54593">
    <property type="entry name" value="Glyoxalase/Bleomycin resistance protein/Dihydroxybiphenyl dioxygenase"/>
    <property type="match status" value="1"/>
</dbReference>
<dbReference type="Proteomes" id="UP000256520">
    <property type="component" value="Unassembled WGS sequence"/>
</dbReference>